<sequence>MRALRKTILAVAIVGGLITGASGCGVINDTVEGLTATGPATPDPPAGGSGSDGAGADIIVTAVVTSDAPQTGEISVTVDAPRDSQSFAEDSVELPFEHEFTVPTDVAFPFRGSRIEVDAGPGATWIECRILVDGEEVASHRAEGGASTAVCERRLQLGPS</sequence>
<evidence type="ECO:0000256" key="1">
    <source>
        <dbReference type="SAM" id="SignalP"/>
    </source>
</evidence>
<evidence type="ECO:0000313" key="2">
    <source>
        <dbReference type="EMBL" id="AVH76823.1"/>
    </source>
</evidence>
<dbReference type="PROSITE" id="PS51257">
    <property type="entry name" value="PROKAR_LIPOPROTEIN"/>
    <property type="match status" value="1"/>
</dbReference>
<organism evidence="2">
    <name type="scientific">Microbacterium arborescens</name>
    <dbReference type="NCBI Taxonomy" id="33883"/>
    <lineage>
        <taxon>Bacteria</taxon>
        <taxon>Bacillati</taxon>
        <taxon>Actinomycetota</taxon>
        <taxon>Actinomycetes</taxon>
        <taxon>Micrococcales</taxon>
        <taxon>Microbacteriaceae</taxon>
        <taxon>Microbacterium</taxon>
    </lineage>
</organism>
<dbReference type="InterPro" id="IPR038468">
    <property type="entry name" value="MmpS_C"/>
</dbReference>
<keyword evidence="1" id="KW-0732">Signal</keyword>
<dbReference type="RefSeq" id="WP_147374355.1">
    <property type="nucleotide sequence ID" value="NZ_CP128474.1"/>
</dbReference>
<dbReference type="AlphaFoldDB" id="A0A2L2P6S2"/>
<feature type="signal peptide" evidence="1">
    <location>
        <begin position="1"/>
        <end position="21"/>
    </location>
</feature>
<name>A0A2L2P6S2_9MICO</name>
<reference evidence="2" key="1">
    <citation type="submission" date="2017-12" db="EMBL/GenBank/DDBJ databases">
        <title>The anti-staphylococcal lipolanthines contain the amino acid avionin.</title>
        <authorList>
            <person name="Wiebach V."/>
            <person name="Mainz A."/>
            <person name="Siegert M.-A.J."/>
            <person name="Jungmann N.A."/>
            <person name="Lesquame G."/>
            <person name="Tirat S."/>
            <person name="Dreux-Zigha A."/>
            <person name="Aszodi J."/>
            <person name="Le Beller D."/>
            <person name="Suessmuth R.D."/>
        </authorList>
    </citation>
    <scope>NUCLEOTIDE SEQUENCE</scope>
    <source>
        <strain evidence="2">5913</strain>
    </source>
</reference>
<feature type="chain" id="PRO_5038619027" evidence="1">
    <location>
        <begin position="22"/>
        <end position="160"/>
    </location>
</feature>
<proteinExistence type="predicted"/>
<dbReference type="EMBL" id="MG673929">
    <property type="protein sequence ID" value="AVH76823.1"/>
    <property type="molecule type" value="Genomic_DNA"/>
</dbReference>
<accession>A0A2L2P6S2</accession>
<protein>
    <submittedName>
        <fullName evidence="2">ORF16</fullName>
    </submittedName>
</protein>
<dbReference type="Gene3D" id="2.60.40.2880">
    <property type="entry name" value="MmpS1-5, C-terminal soluble domain"/>
    <property type="match status" value="1"/>
</dbReference>